<dbReference type="Proteomes" id="UP000197156">
    <property type="component" value="Chromosome"/>
</dbReference>
<feature type="domain" description="GP-PDE" evidence="1">
    <location>
        <begin position="9"/>
        <end position="234"/>
    </location>
</feature>
<dbReference type="PROSITE" id="PS51704">
    <property type="entry name" value="GP_PDE"/>
    <property type="match status" value="1"/>
</dbReference>
<organism evidence="2 3">
    <name type="scientific">Thermococcus celer Vu 13 = JCM 8558</name>
    <dbReference type="NCBI Taxonomy" id="1293037"/>
    <lineage>
        <taxon>Archaea</taxon>
        <taxon>Methanobacteriati</taxon>
        <taxon>Methanobacteriota</taxon>
        <taxon>Thermococci</taxon>
        <taxon>Thermococcales</taxon>
        <taxon>Thermococcaceae</taxon>
        <taxon>Thermococcus</taxon>
    </lineage>
</organism>
<dbReference type="InterPro" id="IPR030395">
    <property type="entry name" value="GP_PDE_dom"/>
</dbReference>
<dbReference type="Pfam" id="PF03009">
    <property type="entry name" value="GDPD"/>
    <property type="match status" value="1"/>
</dbReference>
<proteinExistence type="predicted"/>
<keyword evidence="3" id="KW-1185">Reference proteome</keyword>
<dbReference type="EMBL" id="CP014854">
    <property type="protein sequence ID" value="ASI99822.1"/>
    <property type="molecule type" value="Genomic_DNA"/>
</dbReference>
<name>A0A218P4G9_THECE</name>
<evidence type="ECO:0000313" key="3">
    <source>
        <dbReference type="Proteomes" id="UP000197156"/>
    </source>
</evidence>
<dbReference type="PANTHER" id="PTHR46211">
    <property type="entry name" value="GLYCEROPHOSPHORYL DIESTER PHOSPHODIESTERASE"/>
    <property type="match status" value="1"/>
</dbReference>
<dbReference type="InterPro" id="IPR017946">
    <property type="entry name" value="PLC-like_Pdiesterase_TIM-brl"/>
</dbReference>
<gene>
    <name evidence="2" type="ORF">A3L02_09720</name>
</gene>
<dbReference type="OrthoDB" id="19020at2157"/>
<dbReference type="KEGG" id="tce:A3L02_09720"/>
<dbReference type="SUPFAM" id="SSF51695">
    <property type="entry name" value="PLC-like phosphodiesterases"/>
    <property type="match status" value="1"/>
</dbReference>
<dbReference type="GO" id="GO:0008081">
    <property type="term" value="F:phosphoric diester hydrolase activity"/>
    <property type="evidence" value="ECO:0007669"/>
    <property type="project" value="InterPro"/>
</dbReference>
<protein>
    <submittedName>
        <fullName evidence="2">Glycerophosphodiester phosphodiesterase</fullName>
    </submittedName>
</protein>
<dbReference type="AlphaFoldDB" id="A0A218P4G9"/>
<dbReference type="RefSeq" id="WP_088863737.1">
    <property type="nucleotide sequence ID" value="NZ_CP014854.1"/>
</dbReference>
<dbReference type="GO" id="GO:0006629">
    <property type="term" value="P:lipid metabolic process"/>
    <property type="evidence" value="ECO:0007669"/>
    <property type="project" value="InterPro"/>
</dbReference>
<sequence length="250" mass="28036">MTTMNSGRPVILGHRGFRGPIENTPTAFRRALRYADGIEFDVRVTGDGKVVIHHDDTFWSNGSRYRLRDLSIAELKRLHPLGSMVPTMERVLKEFSGALFDVDVKEPEAVEGALKIVERQGATERAVFSADDPGITKTLLRECPDCRVGFSVIGYPSVPWIARFRGLHSIHVPIDAVSYVGYRPLVVLLRALRKRGLRIYLWNYMMDELTWVPRFLPSVDVVISDDPARLRKTFYAGGVSGRGDAHVGEG</sequence>
<dbReference type="PANTHER" id="PTHR46211:SF14">
    <property type="entry name" value="GLYCEROPHOSPHODIESTER PHOSPHODIESTERASE"/>
    <property type="match status" value="1"/>
</dbReference>
<dbReference type="Gene3D" id="3.20.20.190">
    <property type="entry name" value="Phosphatidylinositol (PI) phosphodiesterase"/>
    <property type="match status" value="1"/>
</dbReference>
<reference evidence="2 3" key="1">
    <citation type="submission" date="2016-03" db="EMBL/GenBank/DDBJ databases">
        <title>Complete genome sequence of Thermococcus celer.</title>
        <authorList>
            <person name="Oger P.M."/>
        </authorList>
    </citation>
    <scope>NUCLEOTIDE SEQUENCE [LARGE SCALE GENOMIC DNA]</scope>
    <source>
        <strain evidence="2 3">Vu 13</strain>
    </source>
</reference>
<dbReference type="GeneID" id="33325043"/>
<accession>A0A218P4G9</accession>
<evidence type="ECO:0000259" key="1">
    <source>
        <dbReference type="PROSITE" id="PS51704"/>
    </source>
</evidence>
<evidence type="ECO:0000313" key="2">
    <source>
        <dbReference type="EMBL" id="ASI99822.1"/>
    </source>
</evidence>